<dbReference type="EMBL" id="LCWF01000171">
    <property type="protein sequence ID" value="KKY15893.1"/>
    <property type="molecule type" value="Genomic_DNA"/>
</dbReference>
<reference evidence="2 3" key="2">
    <citation type="submission" date="2015-05" db="EMBL/GenBank/DDBJ databases">
        <authorList>
            <person name="Morales-Cruz A."/>
            <person name="Amrine K.C."/>
            <person name="Cantu D."/>
        </authorList>
    </citation>
    <scope>NUCLEOTIDE SEQUENCE [LARGE SCALE GENOMIC DNA]</scope>
    <source>
        <strain evidence="2">UCRPC4</strain>
    </source>
</reference>
<dbReference type="PANTHER" id="PTHR47668">
    <property type="entry name" value="DIENELACTONE HYDROLASE FAMILY PROTEIN (AFU_ORTHOLOGUE AFUA_6G01940)"/>
    <property type="match status" value="1"/>
</dbReference>
<sequence length="248" mass="27074">MASEACCTRPVAKADYTAKGEWIEVAGLKTYRTGASTASKAVIFIYDIFGFAPQSLQGADILAGVESEKGDVQVFIPDYLKGYHAQGAWFAPDAAAELVAEKAKFFSSIGNFKDHVEQTRTLVSAISEKYPSVKSFGAIGLCWGAKTVSLVSGPGTPLKAGAEVHPSRVEAKDALDITIPICILASNGEPADEIQKFFENLKTEKYVETFADQHHGWMGARANLKDERNKEEYERGYGIVIDFFHKHL</sequence>
<evidence type="ECO:0000313" key="3">
    <source>
        <dbReference type="Proteomes" id="UP000053317"/>
    </source>
</evidence>
<dbReference type="GO" id="GO:0016787">
    <property type="term" value="F:hydrolase activity"/>
    <property type="evidence" value="ECO:0007669"/>
    <property type="project" value="UniProtKB-KW"/>
</dbReference>
<dbReference type="OrthoDB" id="2147163at2759"/>
<keyword evidence="2" id="KW-0378">Hydrolase</keyword>
<protein>
    <submittedName>
        <fullName evidence="2">Putative dienelactone hydrolase</fullName>
    </submittedName>
</protein>
<evidence type="ECO:0000313" key="2">
    <source>
        <dbReference type="EMBL" id="KKY15893.1"/>
    </source>
</evidence>
<dbReference type="SUPFAM" id="SSF53474">
    <property type="entry name" value="alpha/beta-Hydrolases"/>
    <property type="match status" value="1"/>
</dbReference>
<dbReference type="Gene3D" id="3.40.50.1820">
    <property type="entry name" value="alpha/beta hydrolase"/>
    <property type="match status" value="1"/>
</dbReference>
<evidence type="ECO:0000259" key="1">
    <source>
        <dbReference type="Pfam" id="PF01738"/>
    </source>
</evidence>
<dbReference type="PANTHER" id="PTHR47668:SF1">
    <property type="entry name" value="DIENELACTONE HYDROLASE DOMAIN-CONTAINING PROTEIN-RELATED"/>
    <property type="match status" value="1"/>
</dbReference>
<dbReference type="Pfam" id="PF01738">
    <property type="entry name" value="DLH"/>
    <property type="match status" value="1"/>
</dbReference>
<proteinExistence type="predicted"/>
<accession>A0A0G2FVK1</accession>
<gene>
    <name evidence="2" type="ORF">UCRPC4_g06079</name>
</gene>
<reference evidence="2 3" key="1">
    <citation type="submission" date="2015-05" db="EMBL/GenBank/DDBJ databases">
        <title>Distinctive expansion of gene families associated with plant cell wall degradation and secondary metabolism in the genomes of grapevine trunk pathogens.</title>
        <authorList>
            <person name="Lawrence D.P."/>
            <person name="Travadon R."/>
            <person name="Rolshausen P.E."/>
            <person name="Baumgartner K."/>
        </authorList>
    </citation>
    <scope>NUCLEOTIDE SEQUENCE [LARGE SCALE GENOMIC DNA]</scope>
    <source>
        <strain evidence="2">UCRPC4</strain>
    </source>
</reference>
<dbReference type="InterPro" id="IPR029058">
    <property type="entry name" value="AB_hydrolase_fold"/>
</dbReference>
<comment type="caution">
    <text evidence="2">The sequence shown here is derived from an EMBL/GenBank/DDBJ whole genome shotgun (WGS) entry which is preliminary data.</text>
</comment>
<dbReference type="AlphaFoldDB" id="A0A0G2FVK1"/>
<dbReference type="InterPro" id="IPR002925">
    <property type="entry name" value="Dienelactn_hydro"/>
</dbReference>
<feature type="domain" description="Dienelactone hydrolase" evidence="1">
    <location>
        <begin position="36"/>
        <end position="247"/>
    </location>
</feature>
<name>A0A0G2FVK1_PHACM</name>
<organism evidence="2 3">
    <name type="scientific">Phaeomoniella chlamydospora</name>
    <name type="common">Phaeoacremonium chlamydosporum</name>
    <dbReference type="NCBI Taxonomy" id="158046"/>
    <lineage>
        <taxon>Eukaryota</taxon>
        <taxon>Fungi</taxon>
        <taxon>Dikarya</taxon>
        <taxon>Ascomycota</taxon>
        <taxon>Pezizomycotina</taxon>
        <taxon>Eurotiomycetes</taxon>
        <taxon>Chaetothyriomycetidae</taxon>
        <taxon>Phaeomoniellales</taxon>
        <taxon>Phaeomoniellaceae</taxon>
        <taxon>Phaeomoniella</taxon>
    </lineage>
</organism>
<keyword evidence="3" id="KW-1185">Reference proteome</keyword>
<dbReference type="Proteomes" id="UP000053317">
    <property type="component" value="Unassembled WGS sequence"/>
</dbReference>